<dbReference type="OrthoDB" id="7923544at2"/>
<dbReference type="GeneID" id="60871068"/>
<gene>
    <name evidence="1" type="ORF">OMO_02366</name>
</gene>
<comment type="caution">
    <text evidence="1">The sequence shown here is derived from an EMBL/GenBank/DDBJ whole genome shotgun (WGS) entry which is preliminary data.</text>
</comment>
<reference evidence="1 2" key="1">
    <citation type="submission" date="2013-10" db="EMBL/GenBank/DDBJ databases">
        <title>The Genome Sequence of Enterococcus cecorum DSM 20682 (= ATCC 43198) (Illumina assembly).</title>
        <authorList>
            <consortium name="The Broad Institute Genomics Platform"/>
            <consortium name="The Broad Institute Genome Sequencing Center for Infectious Disease"/>
            <person name="Earl A."/>
            <person name="Russ C."/>
            <person name="Gilmore M."/>
            <person name="Surin D."/>
            <person name="Walker B."/>
            <person name="Young S."/>
            <person name="Zeng Q."/>
            <person name="Gargeya S."/>
            <person name="Fitzgerald M."/>
            <person name="Haas B."/>
            <person name="Abouelleil A."/>
            <person name="Allen A.W."/>
            <person name="Alvarado L."/>
            <person name="Arachchi H.M."/>
            <person name="Berlin A.M."/>
            <person name="Chapman S.B."/>
            <person name="Gainer-Dewar J."/>
            <person name="Goldberg J."/>
            <person name="Griggs A."/>
            <person name="Gujja S."/>
            <person name="Hansen M."/>
            <person name="Howarth C."/>
            <person name="Imamovic A."/>
            <person name="Ireland A."/>
            <person name="Larimer J."/>
            <person name="McCowan C."/>
            <person name="Murphy C."/>
            <person name="Pearson M."/>
            <person name="Poon T.W."/>
            <person name="Priest M."/>
            <person name="Roberts A."/>
            <person name="Saif S."/>
            <person name="Shea T."/>
            <person name="Sisk P."/>
            <person name="Sykes S."/>
            <person name="Wortman J."/>
            <person name="Nusbaum C."/>
            <person name="Birren B."/>
        </authorList>
    </citation>
    <scope>NUCLEOTIDE SEQUENCE [LARGE SCALE GENOMIC DNA]</scope>
    <source>
        <strain evidence="1 2">ATCC 43198</strain>
    </source>
</reference>
<evidence type="ECO:0000313" key="2">
    <source>
        <dbReference type="Proteomes" id="UP000017415"/>
    </source>
</evidence>
<dbReference type="eggNOG" id="ENOG502Z9W8">
    <property type="taxonomic scope" value="Bacteria"/>
</dbReference>
<organism evidence="1 2">
    <name type="scientific">Enterococcus cecorum DSM 20682 = ATCC 43198</name>
    <dbReference type="NCBI Taxonomy" id="1121864"/>
    <lineage>
        <taxon>Bacteria</taxon>
        <taxon>Bacillati</taxon>
        <taxon>Bacillota</taxon>
        <taxon>Bacilli</taxon>
        <taxon>Lactobacillales</taxon>
        <taxon>Enterococcaceae</taxon>
        <taxon>Enterococcus</taxon>
    </lineage>
</organism>
<dbReference type="PATRIC" id="fig|1121864.4.peg.1443"/>
<dbReference type="InterPro" id="IPR019059">
    <property type="entry name" value="Restrct_endonuc_II_HaeIII"/>
</dbReference>
<accession>S1R3Z4</accession>
<dbReference type="HOGENOM" id="CLU_1967103_0_0_9"/>
<proteinExistence type="predicted"/>
<dbReference type="RefSeq" id="WP_016251591.1">
    <property type="nucleotide sequence ID" value="NZ_ASWI01000004.1"/>
</dbReference>
<keyword evidence="2" id="KW-1185">Reference proteome</keyword>
<evidence type="ECO:0000313" key="1">
    <source>
        <dbReference type="EMBL" id="ESK60703.1"/>
    </source>
</evidence>
<dbReference type="Proteomes" id="UP000017415">
    <property type="component" value="Unassembled WGS sequence"/>
</dbReference>
<name>S1R3Z4_9ENTE</name>
<dbReference type="Pfam" id="PF09556">
    <property type="entry name" value="RE_HaeIII"/>
    <property type="match status" value="1"/>
</dbReference>
<dbReference type="EMBL" id="AHYS01000011">
    <property type="protein sequence ID" value="ESK60703.1"/>
    <property type="molecule type" value="Genomic_DNA"/>
</dbReference>
<sequence length="127" mass="15037">MILDDGLDKQELKIQSDDKGKEGDVYVPLLDAFKWELERQNCLFGKDIPRLMVEYLLEEFDFYKVIGIDNKKITQIQSYNLRETLNRQEKKRKRSVEVSISTLQTMIVIMEYKPYSKNTFELYLDGG</sequence>
<protein>
    <submittedName>
        <fullName evidence="1">Uncharacterized protein</fullName>
    </submittedName>
</protein>
<dbReference type="AlphaFoldDB" id="S1R3Z4"/>